<dbReference type="Proteomes" id="UP000035085">
    <property type="component" value="Chromosome"/>
</dbReference>
<protein>
    <recommendedName>
        <fullName evidence="4">Secreted effector protein PipB2</fullName>
    </recommendedName>
</protein>
<feature type="compositionally biased region" description="Basic and acidic residues" evidence="1">
    <location>
        <begin position="961"/>
        <end position="977"/>
    </location>
</feature>
<dbReference type="EMBL" id="CP010897">
    <property type="protein sequence ID" value="APD11221.1"/>
    <property type="molecule type" value="Genomic_DNA"/>
</dbReference>
<dbReference type="InterPro" id="IPR001646">
    <property type="entry name" value="5peptide_repeat"/>
</dbReference>
<evidence type="ECO:0000313" key="2">
    <source>
        <dbReference type="EMBL" id="APD11221.1"/>
    </source>
</evidence>
<dbReference type="PANTHER" id="PTHR14136">
    <property type="entry name" value="BTB_POZ DOMAIN-CONTAINING PROTEIN KCTD9"/>
    <property type="match status" value="1"/>
</dbReference>
<dbReference type="PANTHER" id="PTHR14136:SF17">
    <property type="entry name" value="BTB_POZ DOMAIN-CONTAINING PROTEIN KCTD9"/>
    <property type="match status" value="1"/>
</dbReference>
<dbReference type="Pfam" id="PF00805">
    <property type="entry name" value="Pentapeptide"/>
    <property type="match status" value="2"/>
</dbReference>
<reference evidence="3" key="1">
    <citation type="submission" date="2015-02" db="EMBL/GenBank/DDBJ databases">
        <title>Complete Genome Sequencing of Pandoraea vervacti NS15 sp. nov.</title>
        <authorList>
            <person name="Chan K.-G."/>
        </authorList>
    </citation>
    <scope>NUCLEOTIDE SEQUENCE [LARGE SCALE GENOMIC DNA]</scope>
    <source>
        <strain evidence="3">NS15</strain>
    </source>
</reference>
<evidence type="ECO:0000256" key="1">
    <source>
        <dbReference type="SAM" id="MobiDB-lite"/>
    </source>
</evidence>
<dbReference type="InterPro" id="IPR051082">
    <property type="entry name" value="Pentapeptide-BTB/POZ_domain"/>
</dbReference>
<dbReference type="Gene3D" id="2.160.20.80">
    <property type="entry name" value="E3 ubiquitin-protein ligase SopA"/>
    <property type="match status" value="2"/>
</dbReference>
<organism evidence="2 3">
    <name type="scientific">Pandoraea vervacti</name>
    <dbReference type="NCBI Taxonomy" id="656178"/>
    <lineage>
        <taxon>Bacteria</taxon>
        <taxon>Pseudomonadati</taxon>
        <taxon>Pseudomonadota</taxon>
        <taxon>Betaproteobacteria</taxon>
        <taxon>Burkholderiales</taxon>
        <taxon>Burkholderiaceae</taxon>
        <taxon>Pandoraea</taxon>
    </lineage>
</organism>
<accession>A0ABN4U6T5</accession>
<evidence type="ECO:0008006" key="4">
    <source>
        <dbReference type="Google" id="ProtNLM"/>
    </source>
</evidence>
<name>A0ABN4U6T5_9BURK</name>
<dbReference type="SUPFAM" id="SSF141571">
    <property type="entry name" value="Pentapeptide repeat-like"/>
    <property type="match status" value="2"/>
</dbReference>
<keyword evidence="3" id="KW-1185">Reference proteome</keyword>
<feature type="region of interest" description="Disordered" evidence="1">
    <location>
        <begin position="952"/>
        <end position="977"/>
    </location>
</feature>
<sequence length="977" mass="105788">MRPSHAEERYIMPFRRAVSFDGQAPSGAGALAPAAKVRANADVGIARTHLALRSAAPPDALRYAIMRADVNERREILLQVSWLTYALTQTSGLGDAGDRCVGAARAGVRADAARGHLPFDRRALERAWAVRFSHLLPDTRAAVVSRDMVAWCSTCHDPVSRASQWRSFPACDEVLPDFASFAYLPIREWPARALSVALTLSNLRDAVLPDLSLSDADLRGLRACGATFCGGQFNGAAWCDATLRRAGFAYANHVTANFEGADLREACFRAADLSRSRMVNADLRGATFSHTVMTHADLSDARCQGIVFAKVRADDATFHRARLRGTHVTNSSACGLALVCAQAKRSRWTAVTMRNGRATGADLRGSEFRQCDLVGWDASGARLNGAQFESCDMRGVRFSGASLKRIVVGPDCDLSGSQWHDARLRLDGAWLRRRSPTELDAVVRSWMTFPVDQPALRASVFLQLLTALSSTSCLMTTRQETAPSLHRLPEHVMRSEWLGRLLVAPPEQGGLGAHEAFATLRKQWVAHRLSALTDDRLGYAEAQWVSTALAGALHRRCASTSPTAVWPYAGAMCQTLYWVGQGAASGMAMAQGGEEALRAAWFGVLPPQVHVALSGDGVSALDPAFLVLIRADGTLAARLPTALFAGALGTSTSGQPKDGDTAFADDPLPGWPWVGTRVVARDAKSPNDFVPGTMRQLQTLLREFGCLSGVWPLERSLDAFIRLVGRWVGEDAQARANAACSGTWRAPEGGVLGRSHASTLAPLSLADRSEALTGASASPERVKLRMTAHADIEEIFREHPVMSPQSDAPLSLSMSRRARWVSLVAGFAWLATQPEWYWAPALASHGDTAPDAARLACRRYALALLNETMIGDALWRRLPQAVALRACLSDDTRSSRHLAQLLAEWLTCPDIREVPGLALACRDTLPWFWAVRFPLPADTTREAVLTCASSRGARTTGAHDNGQRGEGFDAGPNERQD</sequence>
<gene>
    <name evidence="2" type="ORF">UC34_25270</name>
</gene>
<evidence type="ECO:0000313" key="3">
    <source>
        <dbReference type="Proteomes" id="UP000035085"/>
    </source>
</evidence>
<proteinExistence type="predicted"/>